<reference evidence="1 3" key="1">
    <citation type="submission" date="2018-02" db="EMBL/GenBank/DDBJ databases">
        <title>Complete genome sequence of Agrobacterium tumefaciens 1D1609.</title>
        <authorList>
            <person name="Cho S.-T."/>
            <person name="Haryono M."/>
            <person name="Chang H.-H."/>
            <person name="Santos M.N."/>
            <person name="Lai E.-M."/>
            <person name="Kuo C.-H."/>
        </authorList>
    </citation>
    <scope>NUCLEOTIDE SEQUENCE [LARGE SCALE GENOMIC DNA]</scope>
    <source>
        <strain evidence="1 3">1D1609</strain>
        <plasmid evidence="1">pAt1D1609a</plasmid>
        <plasmid evidence="3">Plasmid pat1d1609a</plasmid>
    </source>
</reference>
<sequence length="331" mass="36279">MTTRYDEKIHRILAGGYRKGDFILADAKDCDMSGGIPTAGLRRGKDGRPERYRTRMEFVDEIEALIAQDCVDIMLTSTSNMEMLQTRGAFASSNVKPAFRANDATDMWSVIRGGSYRETPSRPFRSIDLSLAQADLCLYSITFNNDTDADHASLEAFGKFRRDVRALGKEYFLEVFNPNMQTGFPDGERGAYVNDCIIRTLAGLTLAERPQFLKVAYNGPAAMEELAAYDPSVVVGILGGGSGTLRDTFELVLQAEKYGARLALFGRKINSAEHQPSLITWLRAVADGNASPAEAVRGYHGAIAALGLKPDRALDDDLVITEEVLNEATEG</sequence>
<keyword evidence="1" id="KW-0614">Plasmid</keyword>
<evidence type="ECO:0000313" key="1">
    <source>
        <dbReference type="EMBL" id="AVH45317.1"/>
    </source>
</evidence>
<geneLocation type="plasmid" evidence="2">
    <name>pAtCFBP7129a</name>
</geneLocation>
<dbReference type="AlphaFoldDB" id="A0A2L2LLV8"/>
<protein>
    <recommendedName>
        <fullName evidence="5">Fructose-bisphosphate aldolase</fullName>
    </recommendedName>
</protein>
<geneLocation type="plasmid" evidence="3">
    <name>pat1d1609a</name>
</geneLocation>
<dbReference type="EMBL" id="CP039924">
    <property type="protein sequence ID" value="QCL97739.1"/>
    <property type="molecule type" value="Genomic_DNA"/>
</dbReference>
<dbReference type="Gene3D" id="3.20.20.70">
    <property type="entry name" value="Aldolase class I"/>
    <property type="match status" value="1"/>
</dbReference>
<gene>
    <name evidence="1" type="ORF">At1D1609_52840</name>
    <name evidence="2" type="ORF">CFBP7129_26355</name>
</gene>
<dbReference type="Proteomes" id="UP000298649">
    <property type="component" value="Plasmid pAtCFBP7129a"/>
</dbReference>
<dbReference type="RefSeq" id="WP_104680512.1">
    <property type="nucleotide sequence ID" value="NZ_CP026927.1"/>
</dbReference>
<geneLocation type="plasmid" evidence="4">
    <name>patcfbp7129a</name>
</geneLocation>
<evidence type="ECO:0008006" key="5">
    <source>
        <dbReference type="Google" id="ProtNLM"/>
    </source>
</evidence>
<geneLocation type="plasmid" evidence="1">
    <name>pAt1D1609a</name>
</geneLocation>
<name>A0A2L2LLV8_AGRTU</name>
<evidence type="ECO:0000313" key="4">
    <source>
        <dbReference type="Proteomes" id="UP000298649"/>
    </source>
</evidence>
<dbReference type="InterPro" id="IPR013785">
    <property type="entry name" value="Aldolase_TIM"/>
</dbReference>
<evidence type="ECO:0000313" key="2">
    <source>
        <dbReference type="EMBL" id="QCL97739.1"/>
    </source>
</evidence>
<accession>A0A2L2LLV8</accession>
<dbReference type="Proteomes" id="UP000237717">
    <property type="component" value="Plasmid pAt1D1609a"/>
</dbReference>
<dbReference type="EMBL" id="CP026927">
    <property type="protein sequence ID" value="AVH45317.1"/>
    <property type="molecule type" value="Genomic_DNA"/>
</dbReference>
<organism evidence="1 3">
    <name type="scientific">Agrobacterium tumefaciens</name>
    <dbReference type="NCBI Taxonomy" id="358"/>
    <lineage>
        <taxon>Bacteria</taxon>
        <taxon>Pseudomonadati</taxon>
        <taxon>Pseudomonadota</taxon>
        <taxon>Alphaproteobacteria</taxon>
        <taxon>Hyphomicrobiales</taxon>
        <taxon>Rhizobiaceae</taxon>
        <taxon>Rhizobium/Agrobacterium group</taxon>
        <taxon>Agrobacterium</taxon>
        <taxon>Agrobacterium tumefaciens complex</taxon>
    </lineage>
</organism>
<evidence type="ECO:0000313" key="3">
    <source>
        <dbReference type="Proteomes" id="UP000237717"/>
    </source>
</evidence>
<reference evidence="2 4" key="2">
    <citation type="submission" date="2019-04" db="EMBL/GenBank/DDBJ databases">
        <title>Complete genome sequence of Agrobacterium tumefaciens CFBP7129.</title>
        <authorList>
            <person name="Haryono M."/>
            <person name="Lin Y.-C."/>
            <person name="Lai E.-M."/>
            <person name="Kuo C.-H."/>
        </authorList>
    </citation>
    <scope>NUCLEOTIDE SEQUENCE [LARGE SCALE GENOMIC DNA]</scope>
    <source>
        <strain evidence="2 4">CFBP7129</strain>
        <plasmid evidence="2">pAtCFBP7129a</plasmid>
        <plasmid evidence="4">patcfbp7129a</plasmid>
    </source>
</reference>
<proteinExistence type="predicted"/>